<organism evidence="4">
    <name type="scientific">marine sediment metagenome</name>
    <dbReference type="NCBI Taxonomy" id="412755"/>
    <lineage>
        <taxon>unclassified sequences</taxon>
        <taxon>metagenomes</taxon>
        <taxon>ecological metagenomes</taxon>
    </lineage>
</organism>
<gene>
    <name evidence="4" type="ORF">S01H1_13530</name>
</gene>
<dbReference type="SMART" id="SM00320">
    <property type="entry name" value="WD40"/>
    <property type="match status" value="4"/>
</dbReference>
<dbReference type="PANTHER" id="PTHR19879:SF9">
    <property type="entry name" value="TRANSCRIPTION INITIATION FACTOR TFIID SUBUNIT 5"/>
    <property type="match status" value="1"/>
</dbReference>
<accession>X0S6B2</accession>
<dbReference type="PANTHER" id="PTHR19879">
    <property type="entry name" value="TRANSCRIPTION INITIATION FACTOR TFIID"/>
    <property type="match status" value="1"/>
</dbReference>
<dbReference type="PROSITE" id="PS50294">
    <property type="entry name" value="WD_REPEATS_REGION"/>
    <property type="match status" value="2"/>
</dbReference>
<keyword evidence="3" id="KW-0812">Transmembrane</keyword>
<evidence type="ECO:0000256" key="2">
    <source>
        <dbReference type="ARBA" id="ARBA00022737"/>
    </source>
</evidence>
<sequence>SEYFILMASPEAAGSRWVQKEIDYWLKSRSPEKLLIVLTGGELVWDNKINAFSRIKTTSIPENLKNVFKEEPFWLDLRWAKTEEHLSLKHPKFREVTARVASTLHNMPLDEISGEEVRQHRKTMRVAWSAVILLLILAIAASIAAYVAEMRRREAETQRFISISQALAAYAPREQEQGKNDELAALLALQAYIFNNRYHSDRKDYVDKALRQVLSTPYFSIRLSGGKNKPMLTSAAISRDSKFLAVGGHDMKVRIWKLNKRKEPPVILNQSYGIIWSLAFSPSSNFLSAGTEDGYVLLWKYSNTGETDSVRILNNHGNRRVTSIEISEDGELLASGSVDGMVRIWDLKNVEVAPLVLYNNGQNKPVRSLAFHPMLRHIIASGGDDKTVRIWDLNRPEVPYRVIQG</sequence>
<feature type="non-terminal residue" evidence="4">
    <location>
        <position position="405"/>
    </location>
</feature>
<protein>
    <submittedName>
        <fullName evidence="4">Uncharacterized protein</fullName>
    </submittedName>
</protein>
<dbReference type="EMBL" id="BARS01006985">
    <property type="protein sequence ID" value="GAF76593.1"/>
    <property type="molecule type" value="Genomic_DNA"/>
</dbReference>
<dbReference type="Pfam" id="PF00400">
    <property type="entry name" value="WD40"/>
    <property type="match status" value="4"/>
</dbReference>
<dbReference type="PRINTS" id="PR00320">
    <property type="entry name" value="GPROTEINBRPT"/>
</dbReference>
<dbReference type="InterPro" id="IPR015943">
    <property type="entry name" value="WD40/YVTN_repeat-like_dom_sf"/>
</dbReference>
<dbReference type="InterPro" id="IPR001680">
    <property type="entry name" value="WD40_rpt"/>
</dbReference>
<dbReference type="Gene3D" id="2.130.10.10">
    <property type="entry name" value="YVTN repeat-like/Quinoprotein amine dehydrogenase"/>
    <property type="match status" value="1"/>
</dbReference>
<feature type="transmembrane region" description="Helical" evidence="3">
    <location>
        <begin position="126"/>
        <end position="148"/>
    </location>
</feature>
<dbReference type="PROSITE" id="PS50082">
    <property type="entry name" value="WD_REPEATS_2"/>
    <property type="match status" value="4"/>
</dbReference>
<keyword evidence="1" id="KW-0853">WD repeat</keyword>
<dbReference type="AlphaFoldDB" id="X0S6B2"/>
<evidence type="ECO:0000256" key="3">
    <source>
        <dbReference type="SAM" id="Phobius"/>
    </source>
</evidence>
<dbReference type="PROSITE" id="PS00678">
    <property type="entry name" value="WD_REPEATS_1"/>
    <property type="match status" value="2"/>
</dbReference>
<keyword evidence="2" id="KW-0677">Repeat</keyword>
<dbReference type="InterPro" id="IPR036322">
    <property type="entry name" value="WD40_repeat_dom_sf"/>
</dbReference>
<keyword evidence="3" id="KW-1133">Transmembrane helix</keyword>
<reference evidence="4" key="1">
    <citation type="journal article" date="2014" name="Front. Microbiol.">
        <title>High frequency of phylogenetically diverse reductive dehalogenase-homologous genes in deep subseafloor sedimentary metagenomes.</title>
        <authorList>
            <person name="Kawai M."/>
            <person name="Futagami T."/>
            <person name="Toyoda A."/>
            <person name="Takaki Y."/>
            <person name="Nishi S."/>
            <person name="Hori S."/>
            <person name="Arai W."/>
            <person name="Tsubouchi T."/>
            <person name="Morono Y."/>
            <person name="Uchiyama I."/>
            <person name="Ito T."/>
            <person name="Fujiyama A."/>
            <person name="Inagaki F."/>
            <person name="Takami H."/>
        </authorList>
    </citation>
    <scope>NUCLEOTIDE SEQUENCE</scope>
    <source>
        <strain evidence="4">Expedition CK06-06</strain>
    </source>
</reference>
<dbReference type="SUPFAM" id="SSF50978">
    <property type="entry name" value="WD40 repeat-like"/>
    <property type="match status" value="1"/>
</dbReference>
<keyword evidence="3" id="KW-0472">Membrane</keyword>
<evidence type="ECO:0000256" key="1">
    <source>
        <dbReference type="ARBA" id="ARBA00022574"/>
    </source>
</evidence>
<dbReference type="InterPro" id="IPR019775">
    <property type="entry name" value="WD40_repeat_CS"/>
</dbReference>
<name>X0S6B2_9ZZZZ</name>
<comment type="caution">
    <text evidence="4">The sequence shown here is derived from an EMBL/GenBank/DDBJ whole genome shotgun (WGS) entry which is preliminary data.</text>
</comment>
<dbReference type="InterPro" id="IPR020472">
    <property type="entry name" value="WD40_PAC1"/>
</dbReference>
<evidence type="ECO:0000313" key="4">
    <source>
        <dbReference type="EMBL" id="GAF76593.1"/>
    </source>
</evidence>
<feature type="non-terminal residue" evidence="4">
    <location>
        <position position="1"/>
    </location>
</feature>
<proteinExistence type="predicted"/>